<dbReference type="EMBL" id="JAFBFC010000004">
    <property type="protein sequence ID" value="MBM7703548.1"/>
    <property type="molecule type" value="Genomic_DNA"/>
</dbReference>
<keyword evidence="2" id="KW-0479">Metal-binding</keyword>
<name>A0ABS2QWG4_9BACI</name>
<dbReference type="PRINTS" id="PR00359">
    <property type="entry name" value="BP450"/>
</dbReference>
<dbReference type="InterPro" id="IPR017972">
    <property type="entry name" value="Cyt_P450_CS"/>
</dbReference>
<sequence>MTMESTISKQSLHMPNFDPTAAMFLENPYLFYEALRRVNPVQWVSSMSHQGWFVTGYDEVISILRDQRFQTRVPISQSSPNEMLLKIFNNTLLYQNPPHHTRLRSLVGRVFTSRVINDFRPYIQETIDYLLDSVQDRGEMDIMSDLAFPLPSIIIARMLGVPTEDRDQFRDWSNTLIQTIDLARPDEAMELGNQAVMELVGYFKKLIAKRREKPTNDLISKLVVEGESGDKLTDDELVATCILMLIAGHETTVNLISNTMLSLLNHPNELEKLQQDSTLIKSTIEEVLRYDGPTQMTARTAAEEVKIGGQRIEKGQHVYLLLGAANRDPVKFPSPNTFDITRSPNQHIAFGNGIHFCLGAALARLEAQMAVGALVKRFSTIQLKTAQPEWRPLIGFRALKELKVAYNSYKD</sequence>
<keyword evidence="2" id="KW-0349">Heme</keyword>
<proteinExistence type="inferred from homology"/>
<keyword evidence="4" id="KW-1185">Reference proteome</keyword>
<reference evidence="3 4" key="1">
    <citation type="submission" date="2021-01" db="EMBL/GenBank/DDBJ databases">
        <title>Genomic Encyclopedia of Type Strains, Phase IV (KMG-IV): sequencing the most valuable type-strain genomes for metagenomic binning, comparative biology and taxonomic classification.</title>
        <authorList>
            <person name="Goeker M."/>
        </authorList>
    </citation>
    <scope>NUCLEOTIDE SEQUENCE [LARGE SCALE GENOMIC DNA]</scope>
    <source>
        <strain evidence="3 4">DSM 104297</strain>
    </source>
</reference>
<dbReference type="Pfam" id="PF00067">
    <property type="entry name" value="p450"/>
    <property type="match status" value="1"/>
</dbReference>
<dbReference type="PROSITE" id="PS00086">
    <property type="entry name" value="CYTOCHROME_P450"/>
    <property type="match status" value="1"/>
</dbReference>
<dbReference type="GO" id="GO:0016491">
    <property type="term" value="F:oxidoreductase activity"/>
    <property type="evidence" value="ECO:0007669"/>
    <property type="project" value="UniProtKB-KW"/>
</dbReference>
<protein>
    <submittedName>
        <fullName evidence="3">Pimeloyl-[acyl-carrier protein] synthase</fullName>
        <ecNumber evidence="3">1.14.14.46</ecNumber>
    </submittedName>
</protein>
<dbReference type="InterPro" id="IPR036396">
    <property type="entry name" value="Cyt_P450_sf"/>
</dbReference>
<keyword evidence="2 3" id="KW-0560">Oxidoreductase</keyword>
<dbReference type="EC" id="1.14.14.46" evidence="3"/>
<dbReference type="SUPFAM" id="SSF48264">
    <property type="entry name" value="Cytochrome P450"/>
    <property type="match status" value="1"/>
</dbReference>
<dbReference type="Proteomes" id="UP000809829">
    <property type="component" value="Unassembled WGS sequence"/>
</dbReference>
<comment type="caution">
    <text evidence="3">The sequence shown here is derived from an EMBL/GenBank/DDBJ whole genome shotgun (WGS) entry which is preliminary data.</text>
</comment>
<dbReference type="InterPro" id="IPR002397">
    <property type="entry name" value="Cyt_P450_B"/>
</dbReference>
<evidence type="ECO:0000313" key="4">
    <source>
        <dbReference type="Proteomes" id="UP000809829"/>
    </source>
</evidence>
<dbReference type="CDD" id="cd20625">
    <property type="entry name" value="CYP164-like"/>
    <property type="match status" value="1"/>
</dbReference>
<accession>A0ABS2QWG4</accession>
<evidence type="ECO:0000313" key="3">
    <source>
        <dbReference type="EMBL" id="MBM7703548.1"/>
    </source>
</evidence>
<evidence type="ECO:0000256" key="1">
    <source>
        <dbReference type="ARBA" id="ARBA00010617"/>
    </source>
</evidence>
<dbReference type="PANTHER" id="PTHR46696:SF4">
    <property type="entry name" value="BIOTIN BIOSYNTHESIS CYTOCHROME P450"/>
    <property type="match status" value="1"/>
</dbReference>
<dbReference type="PANTHER" id="PTHR46696">
    <property type="entry name" value="P450, PUTATIVE (EUROFUNG)-RELATED"/>
    <property type="match status" value="1"/>
</dbReference>
<dbReference type="RefSeq" id="WP_239583498.1">
    <property type="nucleotide sequence ID" value="NZ_JAFBFC010000004.1"/>
</dbReference>
<evidence type="ECO:0000256" key="2">
    <source>
        <dbReference type="RuleBase" id="RU000461"/>
    </source>
</evidence>
<keyword evidence="2" id="KW-0408">Iron</keyword>
<dbReference type="Gene3D" id="1.10.630.10">
    <property type="entry name" value="Cytochrome P450"/>
    <property type="match status" value="1"/>
</dbReference>
<dbReference type="PRINTS" id="PR00385">
    <property type="entry name" value="P450"/>
</dbReference>
<gene>
    <name evidence="3" type="ORF">JOC83_002397</name>
</gene>
<comment type="similarity">
    <text evidence="1 2">Belongs to the cytochrome P450 family.</text>
</comment>
<keyword evidence="2" id="KW-0503">Monooxygenase</keyword>
<organism evidence="3 4">
    <name type="scientific">Priestia iocasae</name>
    <dbReference type="NCBI Taxonomy" id="2291674"/>
    <lineage>
        <taxon>Bacteria</taxon>
        <taxon>Bacillati</taxon>
        <taxon>Bacillota</taxon>
        <taxon>Bacilli</taxon>
        <taxon>Bacillales</taxon>
        <taxon>Bacillaceae</taxon>
        <taxon>Priestia</taxon>
    </lineage>
</organism>
<dbReference type="InterPro" id="IPR001128">
    <property type="entry name" value="Cyt_P450"/>
</dbReference>